<keyword evidence="2" id="KW-0540">Nuclease</keyword>
<keyword evidence="2" id="KW-0255">Endonuclease</keyword>
<dbReference type="SUPFAM" id="SSF47077">
    <property type="entry name" value="T4 endonuclease V"/>
    <property type="match status" value="1"/>
</dbReference>
<proteinExistence type="predicted"/>
<dbReference type="GeneID" id="23681135"/>
<protein>
    <submittedName>
        <fullName evidence="2">Endonuclease V</fullName>
    </submittedName>
</protein>
<evidence type="ECO:0000256" key="1">
    <source>
        <dbReference type="PIRSR" id="PIRSR001000-1"/>
    </source>
</evidence>
<dbReference type="GO" id="GO:0004519">
    <property type="term" value="F:endonuclease activity"/>
    <property type="evidence" value="ECO:0007669"/>
    <property type="project" value="UniProtKB-KW"/>
</dbReference>
<sequence length="151" mass="17845">MIYNIQHLQEKRMTRINLTLVSELADQHLIAEYRELPRVFGAVRKHVKAGKRPSDFKISSTFVLGSGHVTFFYDKLLFLKNRHKEIIAECLKRGFNIKDTSIQDLNDIPNEWKNDYHPSIWSIQISQQRLDEKISQKLGWYKYYGKAVYAN</sequence>
<dbReference type="Pfam" id="PF03013">
    <property type="entry name" value="Pyr_excise"/>
    <property type="match status" value="1"/>
</dbReference>
<dbReference type="PIRSF" id="PIRSF001000">
    <property type="entry name" value="PDG_ENDV"/>
    <property type="match status" value="1"/>
</dbReference>
<dbReference type="InterPro" id="IPR024796">
    <property type="entry name" value="T4_endonuc_V"/>
</dbReference>
<keyword evidence="2" id="KW-0378">Hydrolase</keyword>
<dbReference type="KEGG" id="vg:23681135"/>
<dbReference type="EMBL" id="KJ000058">
    <property type="protein sequence ID" value="AHJ86972.1"/>
    <property type="molecule type" value="Genomic_DNA"/>
</dbReference>
<feature type="active site" description="Proton acceptor" evidence="1">
    <location>
        <position position="35"/>
    </location>
</feature>
<dbReference type="RefSeq" id="YP_009126325.1">
    <property type="nucleotide sequence ID" value="NC_026607.2"/>
</dbReference>
<keyword evidence="3" id="KW-1185">Reference proteome</keyword>
<dbReference type="Gene3D" id="1.10.440.10">
    <property type="entry name" value="T4 endonuclease V"/>
    <property type="match status" value="1"/>
</dbReference>
<gene>
    <name evidence="2" type="ORF">STP4a_118</name>
</gene>
<accession>A0A0B4L9D3</accession>
<dbReference type="InterPro" id="IPR021143">
    <property type="entry name" value="Pyr-dimer_DNAGlyclase_EndonucV"/>
</dbReference>
<organism evidence="2 3">
    <name type="scientific">Salmonella phage STP4-a</name>
    <dbReference type="NCBI Taxonomy" id="1445860"/>
    <lineage>
        <taxon>Viruses</taxon>
        <taxon>Duplodnaviria</taxon>
        <taxon>Heunggongvirae</taxon>
        <taxon>Uroviricota</taxon>
        <taxon>Caudoviricetes</taxon>
        <taxon>Pantevenvirales</taxon>
        <taxon>Straboviridae</taxon>
        <taxon>Tevenvirinae</taxon>
        <taxon>Gelderlandvirus</taxon>
        <taxon>Gelderlandvirus stp4a</taxon>
    </lineage>
</organism>
<dbReference type="InterPro" id="IPR004260">
    <property type="entry name" value="Pyr-dimer_DNA_glycosylase"/>
</dbReference>
<evidence type="ECO:0000313" key="2">
    <source>
        <dbReference type="EMBL" id="AHJ86972.1"/>
    </source>
</evidence>
<name>A0A0B4L9D3_9CAUD</name>
<dbReference type="PIRSF" id="PIRSF500103">
    <property type="entry name" value="EndoV"/>
    <property type="match status" value="1"/>
</dbReference>
<evidence type="ECO:0000313" key="3">
    <source>
        <dbReference type="Proteomes" id="UP000032000"/>
    </source>
</evidence>
<dbReference type="Proteomes" id="UP000032000">
    <property type="component" value="Segment"/>
</dbReference>
<reference evidence="2" key="1">
    <citation type="submission" date="2015-06" db="EMBL/GenBank/DDBJ databases">
        <title>Genomic characterization of STP4-a, a novel T4 virulent phage infecting Salmonella.</title>
        <authorList>
            <person name="Li M."/>
            <person name="Wang J."/>
            <person name="Lin H."/>
            <person name="Han F."/>
        </authorList>
    </citation>
    <scope>NUCLEOTIDE SEQUENCE [LARGE SCALE GENOMIC DNA]</scope>
</reference>